<comment type="caution">
    <text evidence="1">The sequence shown here is derived from an EMBL/GenBank/DDBJ whole genome shotgun (WGS) entry which is preliminary data.</text>
</comment>
<dbReference type="Proteomes" id="UP000261811">
    <property type="component" value="Unassembled WGS sequence"/>
</dbReference>
<proteinExistence type="predicted"/>
<reference evidence="1 2" key="1">
    <citation type="submission" date="2018-08" db="EMBL/GenBank/DDBJ databases">
        <title>Actinomadura jelena sp. nov., a novel Actinomycete isolated from soil in Chad.</title>
        <authorList>
            <person name="Shi L."/>
        </authorList>
    </citation>
    <scope>NUCLEOTIDE SEQUENCE [LARGE SCALE GENOMIC DNA]</scope>
    <source>
        <strain evidence="1 2">NEAU-G17</strain>
    </source>
</reference>
<dbReference type="EMBL" id="QURH01000259">
    <property type="protein sequence ID" value="RFU40762.1"/>
    <property type="molecule type" value="Genomic_DNA"/>
</dbReference>
<evidence type="ECO:0000313" key="1">
    <source>
        <dbReference type="EMBL" id="RFU40762.1"/>
    </source>
</evidence>
<protein>
    <submittedName>
        <fullName evidence="1">Uncharacterized protein</fullName>
    </submittedName>
</protein>
<sequence>MAKRTRLLALAGGLDDIGLRARLVENVLKPTVLRCWDPDTMGRTVSVTCERSSDGRWRFWLHPGPQPLDLPQPRGGVPALPGVQPFHVVLARSDPWAMGGGVLLGDAQDIREPDDALEAARAIAAELGRWG</sequence>
<dbReference type="RefSeq" id="WP_117358161.1">
    <property type="nucleotide sequence ID" value="NZ_QURH01000259.1"/>
</dbReference>
<dbReference type="AlphaFoldDB" id="A0A372JL57"/>
<keyword evidence="2" id="KW-1185">Reference proteome</keyword>
<dbReference type="OrthoDB" id="3477773at2"/>
<accession>A0A372JL57</accession>
<organism evidence="1 2">
    <name type="scientific">Actinomadura logoneensis</name>
    <dbReference type="NCBI Taxonomy" id="2293572"/>
    <lineage>
        <taxon>Bacteria</taxon>
        <taxon>Bacillati</taxon>
        <taxon>Actinomycetota</taxon>
        <taxon>Actinomycetes</taxon>
        <taxon>Streptosporangiales</taxon>
        <taxon>Thermomonosporaceae</taxon>
        <taxon>Actinomadura</taxon>
    </lineage>
</organism>
<evidence type="ECO:0000313" key="2">
    <source>
        <dbReference type="Proteomes" id="UP000261811"/>
    </source>
</evidence>
<gene>
    <name evidence="1" type="ORF">DZF91_15410</name>
</gene>
<name>A0A372JL57_9ACTN</name>